<comment type="caution">
    <text evidence="2">The sequence shown here is derived from an EMBL/GenBank/DDBJ whole genome shotgun (WGS) entry which is preliminary data.</text>
</comment>
<dbReference type="Proteomes" id="UP000440224">
    <property type="component" value="Unassembled WGS sequence"/>
</dbReference>
<gene>
    <name evidence="2" type="ORF">GF068_27055</name>
</gene>
<sequence>MLDLQDPQEIVDRLEERLDLPVHPTYPLRDKEIVGIWRKRSVEALQGLWKGGFFERKDALGRPLHESLFAVADGPMASTFEEAPGRTILLGELIRNIVQPGRITQGLKGTCAATCIEIYVAERDPAEYARIVAGLVSPEGKVKLRSGRELARDEDVLEPDEYEFRRSPVSRLFQVACMEYAYPELDYRNAEDGQFEGVKNTGTGLSLGAFDRLLDGITGKHWETLSDAHARFAALFARFGVDTSKVADLHRDALSIIERVTSAGETVFATLELPKVRSPVRRAAGSAEHAAHKVRILEIDRPNGIVTYDDPMDPQQSWFEGIRTRIVDRYGRCTMPIADFEKLLVELSYPPELWPGPEQARPAPTEPQPETR</sequence>
<proteinExistence type="predicted"/>
<organism evidence="2 3">
    <name type="scientific">Polyangium spumosum</name>
    <dbReference type="NCBI Taxonomy" id="889282"/>
    <lineage>
        <taxon>Bacteria</taxon>
        <taxon>Pseudomonadati</taxon>
        <taxon>Myxococcota</taxon>
        <taxon>Polyangia</taxon>
        <taxon>Polyangiales</taxon>
        <taxon>Polyangiaceae</taxon>
        <taxon>Polyangium</taxon>
    </lineage>
</organism>
<name>A0A6N7PU19_9BACT</name>
<dbReference type="RefSeq" id="WP_153822366.1">
    <property type="nucleotide sequence ID" value="NZ_WJIE01000008.1"/>
</dbReference>
<accession>A0A6N7PU19</accession>
<feature type="region of interest" description="Disordered" evidence="1">
    <location>
        <begin position="353"/>
        <end position="372"/>
    </location>
</feature>
<dbReference type="AlphaFoldDB" id="A0A6N7PU19"/>
<reference evidence="2 3" key="1">
    <citation type="submission" date="2019-10" db="EMBL/GenBank/DDBJ databases">
        <title>A soil myxobacterium in the family Polyangiaceae.</title>
        <authorList>
            <person name="Li Y."/>
            <person name="Wang J."/>
        </authorList>
    </citation>
    <scope>NUCLEOTIDE SEQUENCE [LARGE SCALE GENOMIC DNA]</scope>
    <source>
        <strain evidence="2 3">DSM 14734</strain>
    </source>
</reference>
<evidence type="ECO:0000256" key="1">
    <source>
        <dbReference type="SAM" id="MobiDB-lite"/>
    </source>
</evidence>
<evidence type="ECO:0008006" key="4">
    <source>
        <dbReference type="Google" id="ProtNLM"/>
    </source>
</evidence>
<keyword evidence="3" id="KW-1185">Reference proteome</keyword>
<protein>
    <recommendedName>
        <fullName evidence="4">Calpain catalytic domain-containing protein</fullName>
    </recommendedName>
</protein>
<dbReference type="OrthoDB" id="5518048at2"/>
<dbReference type="EMBL" id="WJIE01000008">
    <property type="protein sequence ID" value="MRG95548.1"/>
    <property type="molecule type" value="Genomic_DNA"/>
</dbReference>
<evidence type="ECO:0000313" key="3">
    <source>
        <dbReference type="Proteomes" id="UP000440224"/>
    </source>
</evidence>
<evidence type="ECO:0000313" key="2">
    <source>
        <dbReference type="EMBL" id="MRG95548.1"/>
    </source>
</evidence>